<sequence>MSEPVFEPMDPEQLAIGLDQLPPPSSVLVIFGGVGDLARRKLLPALYNLAHEGNLPERFRLIGVSHTDLGEDAFREQLAEAVRRFSRRTPDPEVLGALVAGAHYVHGGFEDGTTYTALCARIEQLEEEVGQPLARVHYLSTAPRFFGPIVEQLGEHGLARTEHAPTRVVIEKPFGTTQDEAHELNRRIREVLDEEQIFRIDHYLGKETVQNLLALRFANGLFEPLWNRTHVASVQITSAEAVGLEGRAGYYDGSGALRDLVQNHLLQVLAILAMEPPTAFAADDIRTEKVKVLRAVEPIPRDRMAEHAVRGRYGAGSIGGEVVPAYRDEPGVPETSRTETFAALRLHVDTWRWAGVPFYIRTGKRLSRKLTEVAVTLQPVPHLAFEGAGAVQPNQIIFTLQPDEHVAIKLAAKVPGSGMHLRPVTMDFSYGTAFLSTSPEAYERLITDALRGEALLFTRADEVEAQWSVIQPILDAWGTDHATPDEYASGSDGPRSQARILRPGDAWRAI</sequence>
<comment type="pathway">
    <text evidence="1 7">Carbohydrate degradation; pentose phosphate pathway; D-ribulose 5-phosphate from D-glucose 6-phosphate (oxidative stage): step 1/3.</text>
</comment>
<proteinExistence type="inferred from homology"/>
<dbReference type="InterPro" id="IPR022674">
    <property type="entry name" value="G6P_DH_NAD-bd"/>
</dbReference>
<evidence type="ECO:0000259" key="8">
    <source>
        <dbReference type="Pfam" id="PF00479"/>
    </source>
</evidence>
<feature type="binding site" evidence="7">
    <location>
        <position position="259"/>
    </location>
    <ligand>
        <name>substrate</name>
    </ligand>
</feature>
<dbReference type="PANTHER" id="PTHR23429">
    <property type="entry name" value="GLUCOSE-6-PHOSPHATE 1-DEHYDROGENASE G6PD"/>
    <property type="match status" value="1"/>
</dbReference>
<dbReference type="InterPro" id="IPR022675">
    <property type="entry name" value="G6P_DH_C"/>
</dbReference>
<keyword evidence="4 7" id="KW-0521">NADP</keyword>
<feature type="domain" description="Glucose-6-phosphate dehydrogenase C-terminal" evidence="9">
    <location>
        <begin position="213"/>
        <end position="502"/>
    </location>
</feature>
<keyword evidence="11" id="KW-1185">Reference proteome</keyword>
<comment type="caution">
    <text evidence="7">Lacks conserved residue(s) required for the propagation of feature annotation.</text>
</comment>
<dbReference type="Proteomes" id="UP001277761">
    <property type="component" value="Unassembled WGS sequence"/>
</dbReference>
<evidence type="ECO:0000313" key="10">
    <source>
        <dbReference type="EMBL" id="MDX8151366.1"/>
    </source>
</evidence>
<feature type="binding site" evidence="7">
    <location>
        <position position="240"/>
    </location>
    <ligand>
        <name>substrate</name>
    </ligand>
</feature>
<dbReference type="InterPro" id="IPR036291">
    <property type="entry name" value="NAD(P)-bd_dom_sf"/>
</dbReference>
<feature type="binding site" evidence="7">
    <location>
        <position position="172"/>
    </location>
    <ligand>
        <name>NADP(+)</name>
        <dbReference type="ChEBI" id="CHEBI:58349"/>
    </ligand>
</feature>
<comment type="caution">
    <text evidence="10">The sequence shown here is derived from an EMBL/GenBank/DDBJ whole genome shotgun (WGS) entry which is preliminary data.</text>
</comment>
<evidence type="ECO:0000256" key="5">
    <source>
        <dbReference type="ARBA" id="ARBA00023002"/>
    </source>
</evidence>
<organism evidence="10 11">
    <name type="scientific">Patulibacter brassicae</name>
    <dbReference type="NCBI Taxonomy" id="1705717"/>
    <lineage>
        <taxon>Bacteria</taxon>
        <taxon>Bacillati</taxon>
        <taxon>Actinomycetota</taxon>
        <taxon>Thermoleophilia</taxon>
        <taxon>Solirubrobacterales</taxon>
        <taxon>Patulibacteraceae</taxon>
        <taxon>Patulibacter</taxon>
    </lineage>
</organism>
<feature type="binding site" evidence="7">
    <location>
        <position position="202"/>
    </location>
    <ligand>
        <name>substrate</name>
    </ligand>
</feature>
<comment type="catalytic activity">
    <reaction evidence="7">
        <text>D-glucose 6-phosphate + NADP(+) = 6-phospho-D-glucono-1,5-lactone + NADPH + H(+)</text>
        <dbReference type="Rhea" id="RHEA:15841"/>
        <dbReference type="ChEBI" id="CHEBI:15378"/>
        <dbReference type="ChEBI" id="CHEBI:57783"/>
        <dbReference type="ChEBI" id="CHEBI:57955"/>
        <dbReference type="ChEBI" id="CHEBI:58349"/>
        <dbReference type="ChEBI" id="CHEBI:61548"/>
        <dbReference type="EC" id="1.1.1.49"/>
    </reaction>
</comment>
<keyword evidence="6 7" id="KW-0119">Carbohydrate metabolism</keyword>
<dbReference type="HAMAP" id="MF_00966">
    <property type="entry name" value="G6PD"/>
    <property type="match status" value="1"/>
</dbReference>
<feature type="domain" description="Glucose-6-phosphate dehydrogenase NAD-binding" evidence="8">
    <location>
        <begin position="29"/>
        <end position="211"/>
    </location>
</feature>
<feature type="binding site" evidence="7">
    <location>
        <position position="206"/>
    </location>
    <ligand>
        <name>substrate</name>
    </ligand>
</feature>
<dbReference type="PIRSF" id="PIRSF000110">
    <property type="entry name" value="G6PD"/>
    <property type="match status" value="1"/>
</dbReference>
<reference evidence="10 11" key="1">
    <citation type="submission" date="2023-11" db="EMBL/GenBank/DDBJ databases">
        <authorList>
            <person name="Xu M."/>
            <person name="Jiang T."/>
        </authorList>
    </citation>
    <scope>NUCLEOTIDE SEQUENCE [LARGE SCALE GENOMIC DNA]</scope>
    <source>
        <strain evidence="10 11">SD</strain>
    </source>
</reference>
<comment type="similarity">
    <text evidence="2 7">Belongs to the glucose-6-phosphate dehydrogenase family.</text>
</comment>
<dbReference type="SUPFAM" id="SSF51735">
    <property type="entry name" value="NAD(P)-binding Rossmann-fold domains"/>
    <property type="match status" value="1"/>
</dbReference>
<dbReference type="NCBIfam" id="NF009492">
    <property type="entry name" value="PRK12853.1-3"/>
    <property type="match status" value="1"/>
</dbReference>
<feature type="binding site" evidence="7">
    <location>
        <position position="364"/>
    </location>
    <ligand>
        <name>substrate</name>
    </ligand>
</feature>
<comment type="function">
    <text evidence="7">Catalyzes the oxidation of glucose 6-phosphate to 6-phosphogluconolactone.</text>
</comment>
<dbReference type="Gene3D" id="3.40.50.720">
    <property type="entry name" value="NAD(P)-binding Rossmann-like Domain"/>
    <property type="match status" value="1"/>
</dbReference>
<dbReference type="PRINTS" id="PR00079">
    <property type="entry name" value="G6PDHDRGNASE"/>
</dbReference>
<dbReference type="PANTHER" id="PTHR23429:SF0">
    <property type="entry name" value="GLUCOSE-6-PHOSPHATE 1-DEHYDROGENASE"/>
    <property type="match status" value="1"/>
</dbReference>
<dbReference type="InterPro" id="IPR001282">
    <property type="entry name" value="G6P_DH"/>
</dbReference>
<evidence type="ECO:0000256" key="3">
    <source>
        <dbReference type="ARBA" id="ARBA00022526"/>
    </source>
</evidence>
<dbReference type="InterPro" id="IPR019796">
    <property type="entry name" value="G6P_DH_AS"/>
</dbReference>
<name>A0ABU4VKC8_9ACTN</name>
<protein>
    <recommendedName>
        <fullName evidence="7">Glucose-6-phosphate 1-dehydrogenase</fullName>
        <shortName evidence="7">G6PD</shortName>
        <ecNumber evidence="7">1.1.1.49</ecNumber>
    </recommendedName>
</protein>
<evidence type="ECO:0000256" key="2">
    <source>
        <dbReference type="ARBA" id="ARBA00009975"/>
    </source>
</evidence>
<dbReference type="RefSeq" id="WP_319953516.1">
    <property type="nucleotide sequence ID" value="NZ_JAXAVX010000002.1"/>
</dbReference>
<evidence type="ECO:0000259" key="9">
    <source>
        <dbReference type="Pfam" id="PF02781"/>
    </source>
</evidence>
<dbReference type="PROSITE" id="PS00069">
    <property type="entry name" value="G6P_DEHYDROGENASE"/>
    <property type="match status" value="1"/>
</dbReference>
<dbReference type="Pfam" id="PF00479">
    <property type="entry name" value="G6PD_N"/>
    <property type="match status" value="1"/>
</dbReference>
<dbReference type="NCBIfam" id="TIGR00871">
    <property type="entry name" value="zwf"/>
    <property type="match status" value="1"/>
</dbReference>
<evidence type="ECO:0000313" key="11">
    <source>
        <dbReference type="Proteomes" id="UP001277761"/>
    </source>
</evidence>
<gene>
    <name evidence="7 10" type="primary">zwf</name>
    <name evidence="10" type="ORF">SK069_07175</name>
</gene>
<keyword evidence="3 7" id="KW-0313">Glucose metabolism</keyword>
<evidence type="ECO:0000256" key="1">
    <source>
        <dbReference type="ARBA" id="ARBA00004937"/>
    </source>
</evidence>
<feature type="binding site" evidence="7">
    <location>
        <position position="369"/>
    </location>
    <ligand>
        <name>substrate</name>
    </ligand>
</feature>
<feature type="active site" description="Proton acceptor" evidence="7">
    <location>
        <position position="264"/>
    </location>
</feature>
<keyword evidence="5 7" id="KW-0560">Oxidoreductase</keyword>
<dbReference type="Gene3D" id="3.30.360.10">
    <property type="entry name" value="Dihydrodipicolinate Reductase, domain 2"/>
    <property type="match status" value="1"/>
</dbReference>
<evidence type="ECO:0000256" key="6">
    <source>
        <dbReference type="ARBA" id="ARBA00023277"/>
    </source>
</evidence>
<evidence type="ECO:0000256" key="4">
    <source>
        <dbReference type="ARBA" id="ARBA00022857"/>
    </source>
</evidence>
<dbReference type="EMBL" id="JAXAVX010000002">
    <property type="protein sequence ID" value="MDX8151366.1"/>
    <property type="molecule type" value="Genomic_DNA"/>
</dbReference>
<evidence type="ECO:0000256" key="7">
    <source>
        <dbReference type="HAMAP-Rule" id="MF_00966"/>
    </source>
</evidence>
<dbReference type="SUPFAM" id="SSF55347">
    <property type="entry name" value="Glyceraldehyde-3-phosphate dehydrogenase-like, C-terminal domain"/>
    <property type="match status" value="1"/>
</dbReference>
<accession>A0ABU4VKC8</accession>
<dbReference type="Pfam" id="PF02781">
    <property type="entry name" value="G6PD_C"/>
    <property type="match status" value="1"/>
</dbReference>
<dbReference type="EC" id="1.1.1.49" evidence="7"/>